<sequence length="776" mass="87320">MKNPFLIIANTLVLGLLSALFCTQSQASNVHLQNTLTRIGEPNMMKPADKFGHSPFSPLFDAGAWHGHLLPSSADELGGFTGHALIQEEYLTYLAKRFDRLQVFKNGKKLTLTGEVLSEPGKLIQHLKAEDVTVTLTLMFVGPRTSLVETKIESDSPLTLKFDGELLTQFDKKRTLEQAHPQLQPGLKATPQGITVHFNQVRSPYSLLTSGSSAYVMSKSLATTTRIQGRSYTSQVDIKGTTTFYTLFSHVLNAQEHTKVKERHQAMLKAPQQFMQASKARWQQYLKPLQQLERPAQQRLMAKSIETLIGNWRSPAGAITTDTVSPSVTARWFSGNLTWPWDTWKQAYALSDFHPQLAKANIDTVFNQQIQTGDTVRPQDTGFLPDLIGYNLSRERGGDSGNWNERNTKPSLAAWAVLKAYESDQDKAWLAALYPKLKAYRTWWLRNRDHNQNGIPEYGATLDKAHNNEQGELLFIHQQGKTKTTKYGLAHYRKLLAQGEQVFAPAQTAASWESGRDDAATFGFISKNQLADYVKQGGDAADWQVDFAQNRDNTGKLLGYSLLQESVDQTSYFYTDTLYLAKIAHILNLPNEAKQFEVDAKQVKNYINRCMFDANAGFYYDIRINNTPLKNGCAGKPIVERGMGPEGWAPLFNRVATASQAKQVRDVMMNPETFYSKVPLGTAAKNNPAYGPNIYWRGRVWVDQFYFGVKGLQHYGYEQEAKQLVKHFLTHADGLMENAPIRENYNPETGEQQGAPNFSWSAAHIFMLLNEGFTDK</sequence>
<evidence type="ECO:0000256" key="1">
    <source>
        <dbReference type="SAM" id="SignalP"/>
    </source>
</evidence>
<reference evidence="4 5" key="1">
    <citation type="submission" date="2015-11" db="EMBL/GenBank/DDBJ databases">
        <authorList>
            <person name="Zhang Y."/>
            <person name="Guo Z."/>
        </authorList>
    </citation>
    <scope>NUCLEOTIDE SEQUENCE [LARGE SCALE GENOMIC DNA]</scope>
    <source>
        <strain evidence="4 5">KCTC 12086</strain>
    </source>
</reference>
<dbReference type="Gene3D" id="2.70.98.50">
    <property type="entry name" value="putative glycoside hydrolase family protein from bacillus halodurans"/>
    <property type="match status" value="1"/>
</dbReference>
<dbReference type="InterPro" id="IPR054491">
    <property type="entry name" value="MGH1-like_GH"/>
</dbReference>
<dbReference type="PANTHER" id="PTHR23403">
    <property type="entry name" value="TREHALASE"/>
    <property type="match status" value="1"/>
</dbReference>
<dbReference type="Pfam" id="PF21152">
    <property type="entry name" value="YgjK_N"/>
    <property type="match status" value="1"/>
</dbReference>
<dbReference type="Gene3D" id="3.30.1390.40">
    <property type="entry name" value="Ribosomal protein L30p/L7e"/>
    <property type="match status" value="1"/>
</dbReference>
<dbReference type="RefSeq" id="WP_058028980.1">
    <property type="nucleotide sequence ID" value="NZ_CP013187.1"/>
</dbReference>
<dbReference type="PANTHER" id="PTHR23403:SF1">
    <property type="entry name" value="TREHALASE"/>
    <property type="match status" value="1"/>
</dbReference>
<name>A0A0S2JZE4_9GAMM</name>
<accession>A0A0S2JZE4</accession>
<dbReference type="GO" id="GO:0005993">
    <property type="term" value="P:trehalose catabolic process"/>
    <property type="evidence" value="ECO:0007669"/>
    <property type="project" value="TreeGrafter"/>
</dbReference>
<dbReference type="EMBL" id="CP013187">
    <property type="protein sequence ID" value="ALO41220.1"/>
    <property type="molecule type" value="Genomic_DNA"/>
</dbReference>
<feature type="domain" description="Mannosylglycerate hydrolase MGH1-like glycoside hydrolase" evidence="3">
    <location>
        <begin position="338"/>
        <end position="761"/>
    </location>
</feature>
<dbReference type="Pfam" id="PF22422">
    <property type="entry name" value="MGH1-like_GH"/>
    <property type="match status" value="1"/>
</dbReference>
<dbReference type="Gene3D" id="1.10.287.100">
    <property type="match status" value="1"/>
</dbReference>
<dbReference type="AlphaFoldDB" id="A0A0S2JZE4"/>
<gene>
    <name evidence="4" type="ORF">PP2015_701</name>
</gene>
<dbReference type="InterPro" id="IPR008928">
    <property type="entry name" value="6-hairpin_glycosidase_sf"/>
</dbReference>
<dbReference type="STRING" id="161398.PP2015_701"/>
<feature type="domain" description="Glucosidase YgjK N-terminal" evidence="2">
    <location>
        <begin position="38"/>
        <end position="283"/>
    </location>
</feature>
<dbReference type="KEGG" id="pphe:PP2015_701"/>
<dbReference type="InterPro" id="IPR012341">
    <property type="entry name" value="6hp_glycosidase-like_sf"/>
</dbReference>
<dbReference type="PATRIC" id="fig|161398.10.peg.715"/>
<evidence type="ECO:0000313" key="5">
    <source>
        <dbReference type="Proteomes" id="UP000061457"/>
    </source>
</evidence>
<keyword evidence="5" id="KW-1185">Reference proteome</keyword>
<evidence type="ECO:0000313" key="4">
    <source>
        <dbReference type="EMBL" id="ALO41220.1"/>
    </source>
</evidence>
<feature type="signal peptide" evidence="1">
    <location>
        <begin position="1"/>
        <end position="27"/>
    </location>
</feature>
<evidence type="ECO:0000259" key="2">
    <source>
        <dbReference type="Pfam" id="PF21152"/>
    </source>
</evidence>
<proteinExistence type="predicted"/>
<dbReference type="GO" id="GO:0004555">
    <property type="term" value="F:alpha,alpha-trehalase activity"/>
    <property type="evidence" value="ECO:0007669"/>
    <property type="project" value="InterPro"/>
</dbReference>
<dbReference type="Gene3D" id="1.50.10.10">
    <property type="match status" value="1"/>
</dbReference>
<protein>
    <submittedName>
        <fullName evidence="4">Alpha-glucosidase</fullName>
    </submittedName>
</protein>
<dbReference type="InterPro" id="IPR001661">
    <property type="entry name" value="Glyco_hydro_37"/>
</dbReference>
<dbReference type="InterPro" id="IPR048450">
    <property type="entry name" value="YgjK_N"/>
</dbReference>
<dbReference type="SUPFAM" id="SSF48208">
    <property type="entry name" value="Six-hairpin glycosidases"/>
    <property type="match status" value="1"/>
</dbReference>
<organism evidence="4 5">
    <name type="scientific">Pseudoalteromonas phenolica</name>
    <dbReference type="NCBI Taxonomy" id="161398"/>
    <lineage>
        <taxon>Bacteria</taxon>
        <taxon>Pseudomonadati</taxon>
        <taxon>Pseudomonadota</taxon>
        <taxon>Gammaproteobacteria</taxon>
        <taxon>Alteromonadales</taxon>
        <taxon>Pseudoalteromonadaceae</taxon>
        <taxon>Pseudoalteromonas</taxon>
    </lineage>
</organism>
<dbReference type="NCBIfam" id="NF007525">
    <property type="entry name" value="PRK10137.1"/>
    <property type="match status" value="1"/>
</dbReference>
<dbReference type="Proteomes" id="UP000061457">
    <property type="component" value="Chromosome I"/>
</dbReference>
<feature type="chain" id="PRO_5006600872" evidence="1">
    <location>
        <begin position="28"/>
        <end position="776"/>
    </location>
</feature>
<dbReference type="OrthoDB" id="9801383at2"/>
<evidence type="ECO:0000259" key="3">
    <source>
        <dbReference type="Pfam" id="PF22422"/>
    </source>
</evidence>
<keyword evidence="1" id="KW-0732">Signal</keyword>